<feature type="compositionally biased region" description="Polar residues" evidence="2">
    <location>
        <begin position="1487"/>
        <end position="1505"/>
    </location>
</feature>
<dbReference type="NCBIfam" id="TIGR01643">
    <property type="entry name" value="YD_repeat_2x"/>
    <property type="match status" value="9"/>
</dbReference>
<feature type="domain" description="Teneurin-like YD-shell" evidence="6">
    <location>
        <begin position="1445"/>
        <end position="1723"/>
    </location>
</feature>
<feature type="domain" description="Teneurin-like YD-shell" evidence="6">
    <location>
        <begin position="1216"/>
        <end position="1370"/>
    </location>
</feature>
<gene>
    <name evidence="7" type="ORF">D7D52_37015</name>
</gene>
<sequence length="1886" mass="204528">MGIGDWIDNVGGAIEHAVDEVETKAGSIIDRGAHTVADFARDHGAGGVADAIDEIGDQISNVLGGEILEKELGQTKDKTELIHGEPSAIHDVVGKLKSMSSSIESTGDALRKIDVADWTGKAATAFHTEFDKQPKAWFTAGDAFTKAAAHLDNWYWALETAQAKAQDAIDKWEAADKEEKSKKSAWNALSDKDKKATPLVDTWTSMRDEARAILKNARSQRDNIASQIVSGLQAGTQEAPTEPPLSQRLSADFDDLKGVYDYGKLSFETGFLTSFSSIVQFARSTNILDPYNMSHPAEYFSSMADLGTGLVTAAADPGAVVDAMLSDARKNPFETGGAITGNIILTVATGGAGTAPKLAAETIEETTKAVQVTKVATDVLKDAPGAVPKGVPRIEAPSIPGRGSPALERPVEPSGGSGNPSAPRPDAVQPGAAAPQSPSAGAPKPEVTAPGPAGTPDSGLAAAPHPDGAAPQSHPTDTHPGTAEPGASPGRADAPMHPDRAAPQPNPTAEPRSADVTHEPSPADPHPDRPGQPGLATEQPGQPGLATERAPGEGTPGPHQQPENLRTDPNADAPVPRNEPTAQTPHGETQDQPHTLAADGRQPPVDHDPALSGDRDGAHPSGHDSQPGNAAPQHEHQPEPAPGGHHPTLEDHAGADRQAPDDARGGHPEDTSDLKDKTCTDDPVDIATGAFLLPETDVDLPGVLGLVLRRTHRSSYRYGRWFGPSWSTTLDMRVIVDHEGVTFLGEDCIMLAFPHAETGRPEQSLFGGRGWTLTRTETGSYQVRDPKRELIFHFAPEPGLDGLDARLGNFALSAITDRHLNRIRFHYDATGLPVAVSHSSGYRVNIDTVAGRVTALTVVGSNEAGTELHTRVREFAYEVGNLAAVTNAVGATTRYTYDEYSRMLSWTDSNDNSMVNTYDQAGRVIRQRGTDGVLDCELSYDEFPDGTGHFTKVTNSLDAVTAHGFDRDLRLRDVIDPVGGHTHFDYNSERAPLKVVGPDGASTHYAYTGTGDLTRVIRPDGTRIDIEYTEPNRPSAITDADGTVCQQEWDTAGNLIAVTDAGGVRTVYRYHPNGAIAEIRESTGTRTTVQVDAAGLPITMTEPNGATTHLERDGFGRPVQVTDPFGAVTRYEWSATGKLLRRTDPDGYGESWTWDGEGNMLTHTDRADNMTSFTYGAFDLLASRTAPDGSVTRFQWDTERRLIAVTNGLGHIWRYEYDQAGRLTAETDYNETTSRYTHDRAGHIASVTTANNDTRRYTHDRLGRVTEIAASSGEWQRYSRDPVGRVLTATSGIGENPVHTLEFTYTATGQPISQRLDDRPAMEFAYDTHGRRVSRTTPSGVVTSWQWDYTGRVRSMSADGHHITFAYDRAGRPTEWRVDELAIGRTLSGIGRVTEQQVVGFPGSTLNLDPTPARRPDPRNLRHDTFTYRPDGYLASHTVRRPERSVQRRDYALDALGRVTALSHDGSTTAAYSYDPLSNILCEELPSRSQQTTVPGTGSVESRSGSIVEHRNSTAGRREYHRNLLVRDGRTRYHYDAAGRLVRKVTARISRKPDIWHYRYNAFDQLTDARTPDGQWWRYTYDAVGRRTTKQRLNSDGTVLERTDYTWDDTCLVEQATGDTTTRWQYQPSSTAPITQTTDQASVDRAFYAIVTDLVGTPTDLVDPTTAELVAEATTNLWGVTTWRGDASTPLRFPGQIHDPETGLHYNLNRLYDPATGRFLTQDPLGLAPAPNPGAYPHNPTVWTDPLGLIPEGCHDSGADKLDGSGPKPGVIEASDRVKSFAALNNYHPPHGIEFVFDPDNGRFAVGDVAKYARAMHGSPHEQLAISIGADPSRVVGGLFWNSVGKGMSTNEMSGHFWQNWTDDIRKQFVETMKGYGFNVDHYAGM</sequence>
<reference evidence="7 8" key="1">
    <citation type="submission" date="2018-09" db="EMBL/GenBank/DDBJ databases">
        <title>Nocardia yunnanensis sp. nov., an actinomycete isolated from a soil sample.</title>
        <authorList>
            <person name="Zhang J."/>
        </authorList>
    </citation>
    <scope>NUCLEOTIDE SEQUENCE [LARGE SCALE GENOMIC DNA]</scope>
    <source>
        <strain evidence="7 8">CFHS0054</strain>
    </source>
</reference>
<dbReference type="KEGG" id="nyu:D7D52_37015"/>
<feature type="region of interest" description="Disordered" evidence="2">
    <location>
        <begin position="1403"/>
        <end position="1424"/>
    </location>
</feature>
<feature type="domain" description="Teneurin-like YD-shell" evidence="6">
    <location>
        <begin position="896"/>
        <end position="1023"/>
    </location>
</feature>
<dbReference type="InterPro" id="IPR006530">
    <property type="entry name" value="YD"/>
</dbReference>
<organism evidence="7 8">
    <name type="scientific">Nocardia yunnanensis</name>
    <dbReference type="NCBI Taxonomy" id="2382165"/>
    <lineage>
        <taxon>Bacteria</taxon>
        <taxon>Bacillati</taxon>
        <taxon>Actinomycetota</taxon>
        <taxon>Actinomycetes</taxon>
        <taxon>Mycobacteriales</taxon>
        <taxon>Nocardiaceae</taxon>
        <taxon>Nocardia</taxon>
    </lineage>
</organism>
<dbReference type="InterPro" id="IPR045351">
    <property type="entry name" value="DUF6531"/>
</dbReference>
<dbReference type="Pfam" id="PF25023">
    <property type="entry name" value="TEN_YD-shell"/>
    <property type="match status" value="3"/>
</dbReference>
<dbReference type="Gene3D" id="2.180.10.10">
    <property type="entry name" value="RHS repeat-associated core"/>
    <property type="match status" value="3"/>
</dbReference>
<feature type="compositionally biased region" description="Basic and acidic residues" evidence="2">
    <location>
        <begin position="1412"/>
        <end position="1424"/>
    </location>
</feature>
<evidence type="ECO:0000313" key="8">
    <source>
        <dbReference type="Proteomes" id="UP000267164"/>
    </source>
</evidence>
<dbReference type="NCBIfam" id="TIGR03696">
    <property type="entry name" value="Rhs_assc_core"/>
    <property type="match status" value="1"/>
</dbReference>
<evidence type="ECO:0000256" key="1">
    <source>
        <dbReference type="ARBA" id="ARBA00022737"/>
    </source>
</evidence>
<keyword evidence="1" id="KW-0677">Repeat</keyword>
<dbReference type="Pfam" id="PF05593">
    <property type="entry name" value="RHS_repeat"/>
    <property type="match status" value="3"/>
</dbReference>
<proteinExistence type="predicted"/>
<feature type="compositionally biased region" description="Basic and acidic residues" evidence="2">
    <location>
        <begin position="604"/>
        <end position="622"/>
    </location>
</feature>
<dbReference type="PANTHER" id="PTHR32305:SF15">
    <property type="entry name" value="PROTEIN RHSA-RELATED"/>
    <property type="match status" value="1"/>
</dbReference>
<dbReference type="Pfam" id="PF20148">
    <property type="entry name" value="DUF6531"/>
    <property type="match status" value="1"/>
</dbReference>
<dbReference type="InterPro" id="IPR056823">
    <property type="entry name" value="TEN-like_YD-shell"/>
</dbReference>
<dbReference type="PANTHER" id="PTHR32305">
    <property type="match status" value="1"/>
</dbReference>
<evidence type="ECO:0000259" key="5">
    <source>
        <dbReference type="Pfam" id="PF21725"/>
    </source>
</evidence>
<dbReference type="Pfam" id="PF15537">
    <property type="entry name" value="Ntox43"/>
    <property type="match status" value="1"/>
</dbReference>
<dbReference type="InterPro" id="IPR029106">
    <property type="entry name" value="Ntox43"/>
</dbReference>
<dbReference type="SUPFAM" id="SSF69322">
    <property type="entry name" value="Tricorn protease domain 2"/>
    <property type="match status" value="1"/>
</dbReference>
<dbReference type="InterPro" id="IPR050708">
    <property type="entry name" value="T6SS_VgrG/RHS"/>
</dbReference>
<feature type="domain" description="DUF6531" evidence="4">
    <location>
        <begin position="682"/>
        <end position="747"/>
    </location>
</feature>
<evidence type="ECO:0000259" key="4">
    <source>
        <dbReference type="Pfam" id="PF20148"/>
    </source>
</evidence>
<dbReference type="Proteomes" id="UP000267164">
    <property type="component" value="Chromosome"/>
</dbReference>
<evidence type="ECO:0000259" key="3">
    <source>
        <dbReference type="Pfam" id="PF15537"/>
    </source>
</evidence>
<feature type="compositionally biased region" description="Low complexity" evidence="2">
    <location>
        <begin position="429"/>
        <end position="443"/>
    </location>
</feature>
<dbReference type="EMBL" id="CP032568">
    <property type="protein sequence ID" value="AYF78504.1"/>
    <property type="molecule type" value="Genomic_DNA"/>
</dbReference>
<evidence type="ECO:0000313" key="7">
    <source>
        <dbReference type="EMBL" id="AYF78504.1"/>
    </source>
</evidence>
<dbReference type="InterPro" id="IPR049082">
    <property type="entry name" value="T7SS_signal"/>
</dbReference>
<keyword evidence="8" id="KW-1185">Reference proteome</keyword>
<accession>A0A386ZMW0</accession>
<name>A0A386ZMW0_9NOCA</name>
<feature type="region of interest" description="Disordered" evidence="2">
    <location>
        <begin position="1487"/>
        <end position="1514"/>
    </location>
</feature>
<feature type="compositionally biased region" description="Basic and acidic residues" evidence="2">
    <location>
        <begin position="647"/>
        <end position="680"/>
    </location>
</feature>
<dbReference type="OrthoDB" id="9765204at2"/>
<dbReference type="RefSeq" id="WP_120743587.1">
    <property type="nucleotide sequence ID" value="NZ_CP032568.1"/>
</dbReference>
<dbReference type="InterPro" id="IPR022385">
    <property type="entry name" value="Rhs_assc_core"/>
</dbReference>
<dbReference type="InterPro" id="IPR031325">
    <property type="entry name" value="RHS_repeat"/>
</dbReference>
<evidence type="ECO:0000259" key="6">
    <source>
        <dbReference type="Pfam" id="PF25023"/>
    </source>
</evidence>
<evidence type="ECO:0000256" key="2">
    <source>
        <dbReference type="SAM" id="MobiDB-lite"/>
    </source>
</evidence>
<feature type="compositionally biased region" description="Polar residues" evidence="2">
    <location>
        <begin position="580"/>
        <end position="593"/>
    </location>
</feature>
<feature type="region of interest" description="Disordered" evidence="2">
    <location>
        <begin position="383"/>
        <end position="680"/>
    </location>
</feature>
<protein>
    <submittedName>
        <fullName evidence="7">Uncharacterized protein</fullName>
    </submittedName>
</protein>
<feature type="domain" description="Bacterial toxin 43" evidence="3">
    <location>
        <begin position="1757"/>
        <end position="1868"/>
    </location>
</feature>
<feature type="domain" description="Putative T7SS secretion signal" evidence="5">
    <location>
        <begin position="15"/>
        <end position="243"/>
    </location>
</feature>
<dbReference type="Pfam" id="PF21725">
    <property type="entry name" value="T7SS_signal"/>
    <property type="match status" value="1"/>
</dbReference>